<evidence type="ECO:0000313" key="1">
    <source>
        <dbReference type="EMBL" id="KAK9854446.1"/>
    </source>
</evidence>
<protein>
    <submittedName>
        <fullName evidence="1">Uncharacterized protein</fullName>
    </submittedName>
</protein>
<dbReference type="AlphaFoldDB" id="A0AAW1SSS4"/>
<dbReference type="Proteomes" id="UP001485043">
    <property type="component" value="Unassembled WGS sequence"/>
</dbReference>
<keyword evidence="2" id="KW-1185">Reference proteome</keyword>
<evidence type="ECO:0000313" key="2">
    <source>
        <dbReference type="Proteomes" id="UP001485043"/>
    </source>
</evidence>
<comment type="caution">
    <text evidence="1">The sequence shown here is derived from an EMBL/GenBank/DDBJ whole genome shotgun (WGS) entry which is preliminary data.</text>
</comment>
<organism evidence="1 2">
    <name type="scientific">Apatococcus fuscideae</name>
    <dbReference type="NCBI Taxonomy" id="2026836"/>
    <lineage>
        <taxon>Eukaryota</taxon>
        <taxon>Viridiplantae</taxon>
        <taxon>Chlorophyta</taxon>
        <taxon>core chlorophytes</taxon>
        <taxon>Trebouxiophyceae</taxon>
        <taxon>Chlorellales</taxon>
        <taxon>Chlorellaceae</taxon>
        <taxon>Apatococcus</taxon>
    </lineage>
</organism>
<dbReference type="EMBL" id="JALJOV010001105">
    <property type="protein sequence ID" value="KAK9854446.1"/>
    <property type="molecule type" value="Genomic_DNA"/>
</dbReference>
<sequence>MLALGHGADLQRPKLSAPHLSQVTDNQKDILDGVELKELAFPEPGPGQAVVRIVLRAMSLVKLELLHGARAATVKLPCIPSFGGLVMRPTIRAGPISRHRSRPQVLCPERAEKIIATNEEDIPERVAQIICDLYRCSQNHSWATWATADFSCLISACVSKSSAITDYLVNIMAMRPTS</sequence>
<name>A0AAW1SSS4_9CHLO</name>
<gene>
    <name evidence="1" type="ORF">WJX84_007240</name>
</gene>
<reference evidence="1 2" key="1">
    <citation type="journal article" date="2024" name="Nat. Commun.">
        <title>Phylogenomics reveals the evolutionary origins of lichenization in chlorophyte algae.</title>
        <authorList>
            <person name="Puginier C."/>
            <person name="Libourel C."/>
            <person name="Otte J."/>
            <person name="Skaloud P."/>
            <person name="Haon M."/>
            <person name="Grisel S."/>
            <person name="Petersen M."/>
            <person name="Berrin J.G."/>
            <person name="Delaux P.M."/>
            <person name="Dal Grande F."/>
            <person name="Keller J."/>
        </authorList>
    </citation>
    <scope>NUCLEOTIDE SEQUENCE [LARGE SCALE GENOMIC DNA]</scope>
    <source>
        <strain evidence="1 2">SAG 2523</strain>
    </source>
</reference>
<proteinExistence type="predicted"/>
<accession>A0AAW1SSS4</accession>